<evidence type="ECO:0000313" key="1">
    <source>
        <dbReference type="EMBL" id="CAB5368762.1"/>
    </source>
</evidence>
<name>A0A915ZA25_9GLOM</name>
<dbReference type="OrthoDB" id="2310825at2759"/>
<accession>A0A915ZA25</accession>
<proteinExistence type="predicted"/>
<dbReference type="EMBL" id="CAGKOT010000025">
    <property type="protein sequence ID" value="CAB5368762.1"/>
    <property type="molecule type" value="Genomic_DNA"/>
</dbReference>
<evidence type="ECO:0000313" key="2">
    <source>
        <dbReference type="Proteomes" id="UP000684084"/>
    </source>
</evidence>
<gene>
    <name evidence="1" type="ORF">CHRIB12_LOCUS11936</name>
</gene>
<dbReference type="AlphaFoldDB" id="A0A915ZA25"/>
<dbReference type="Proteomes" id="UP000684084">
    <property type="component" value="Unassembled WGS sequence"/>
</dbReference>
<comment type="caution">
    <text evidence="1">The sequence shown here is derived from an EMBL/GenBank/DDBJ whole genome shotgun (WGS) entry which is preliminary data.</text>
</comment>
<protein>
    <submittedName>
        <fullName evidence="1">Uncharacterized protein</fullName>
    </submittedName>
</protein>
<reference evidence="1" key="1">
    <citation type="submission" date="2020-05" db="EMBL/GenBank/DDBJ databases">
        <authorList>
            <person name="Rincon C."/>
            <person name="Sanders R I."/>
            <person name="Robbins C."/>
            <person name="Chaturvedi A."/>
        </authorList>
    </citation>
    <scope>NUCLEOTIDE SEQUENCE</scope>
    <source>
        <strain evidence="1">CHB12</strain>
    </source>
</reference>
<organism evidence="1 2">
    <name type="scientific">Rhizophagus irregularis</name>
    <dbReference type="NCBI Taxonomy" id="588596"/>
    <lineage>
        <taxon>Eukaryota</taxon>
        <taxon>Fungi</taxon>
        <taxon>Fungi incertae sedis</taxon>
        <taxon>Mucoromycota</taxon>
        <taxon>Glomeromycotina</taxon>
        <taxon>Glomeromycetes</taxon>
        <taxon>Glomerales</taxon>
        <taxon>Glomeraceae</taxon>
        <taxon>Rhizophagus</taxon>
    </lineage>
</organism>
<sequence length="71" mass="8298">MKVIRPTEKSFGRRFTQLLLQKFSDELSEIDQLQQVHEVLLGDGRESRPTNRRCNLDCFQQSESVNTPYAI</sequence>